<gene>
    <name evidence="1" type="ORF">WA026_021459</name>
</gene>
<accession>A0AAW1UIB5</accession>
<keyword evidence="2" id="KW-1185">Reference proteome</keyword>
<name>A0AAW1UIB5_9CUCU</name>
<evidence type="ECO:0000313" key="2">
    <source>
        <dbReference type="Proteomes" id="UP001431783"/>
    </source>
</evidence>
<sequence>MWSSCKNAITIWLSEFNTQILLGRIKYQGNHIKYCSTVEFLEGRFLDKSSGGCSPRGWPLCIGTSGVVIHLSTLDPSVVRNRDCYLSLRTRSLPGLEVALTWRKNHELHSHTIAAFRNPLNSLDDIMCSNISSVSDLEMSSYDDFDGTELPELLQNLLVSVEHAIERIPLDDLSFPCPECLDYMPLDNSEDSKTVCACQCSCKNLLTPAVAKKEISLQTSPMFEFAGSIPHIDSDPEDDKESIRSDLVCPKQFSSNSKCIHGLE</sequence>
<dbReference type="EMBL" id="JARQZJ010000076">
    <property type="protein sequence ID" value="KAK9882428.1"/>
    <property type="molecule type" value="Genomic_DNA"/>
</dbReference>
<dbReference type="InterPro" id="IPR052231">
    <property type="entry name" value="Rho_GEF_signaling-related"/>
</dbReference>
<dbReference type="Proteomes" id="UP001431783">
    <property type="component" value="Unassembled WGS sequence"/>
</dbReference>
<evidence type="ECO:0000313" key="1">
    <source>
        <dbReference type="EMBL" id="KAK9882428.1"/>
    </source>
</evidence>
<reference evidence="1 2" key="1">
    <citation type="submission" date="2023-03" db="EMBL/GenBank/DDBJ databases">
        <title>Genome insight into feeding habits of ladybird beetles.</title>
        <authorList>
            <person name="Li H.-S."/>
            <person name="Huang Y.-H."/>
            <person name="Pang H."/>
        </authorList>
    </citation>
    <scope>NUCLEOTIDE SEQUENCE [LARGE SCALE GENOMIC DNA]</scope>
    <source>
        <strain evidence="1">SYSU_2023b</strain>
        <tissue evidence="1">Whole body</tissue>
    </source>
</reference>
<protein>
    <submittedName>
        <fullName evidence="1">Uncharacterized protein</fullName>
    </submittedName>
</protein>
<dbReference type="AlphaFoldDB" id="A0AAW1UIB5"/>
<dbReference type="PANTHER" id="PTHR45845">
    <property type="entry name" value="RHO GUANINE NUCLEOTIDE EXCHANGE FACTOR-RELATED"/>
    <property type="match status" value="1"/>
</dbReference>
<dbReference type="PANTHER" id="PTHR45845:SF3">
    <property type="entry name" value="PURATROPHIN-1-LIKE, ISOFORM A"/>
    <property type="match status" value="1"/>
</dbReference>
<organism evidence="1 2">
    <name type="scientific">Henosepilachna vigintioctopunctata</name>
    <dbReference type="NCBI Taxonomy" id="420089"/>
    <lineage>
        <taxon>Eukaryota</taxon>
        <taxon>Metazoa</taxon>
        <taxon>Ecdysozoa</taxon>
        <taxon>Arthropoda</taxon>
        <taxon>Hexapoda</taxon>
        <taxon>Insecta</taxon>
        <taxon>Pterygota</taxon>
        <taxon>Neoptera</taxon>
        <taxon>Endopterygota</taxon>
        <taxon>Coleoptera</taxon>
        <taxon>Polyphaga</taxon>
        <taxon>Cucujiformia</taxon>
        <taxon>Coccinelloidea</taxon>
        <taxon>Coccinellidae</taxon>
        <taxon>Epilachninae</taxon>
        <taxon>Epilachnini</taxon>
        <taxon>Henosepilachna</taxon>
    </lineage>
</organism>
<proteinExistence type="predicted"/>
<comment type="caution">
    <text evidence="1">The sequence shown here is derived from an EMBL/GenBank/DDBJ whole genome shotgun (WGS) entry which is preliminary data.</text>
</comment>